<evidence type="ECO:0000313" key="2">
    <source>
        <dbReference type="EMBL" id="CAF1167636.1"/>
    </source>
</evidence>
<dbReference type="InterPro" id="IPR008011">
    <property type="entry name" value="Complex1_LYR_dom"/>
</dbReference>
<dbReference type="CDD" id="cd20272">
    <property type="entry name" value="Complex1_LYR_MIEF1-MP"/>
    <property type="match status" value="1"/>
</dbReference>
<accession>A0A814TZT8</accession>
<proteinExistence type="predicted"/>
<dbReference type="Proteomes" id="UP000663845">
    <property type="component" value="Unassembled WGS sequence"/>
</dbReference>
<dbReference type="Pfam" id="PF05347">
    <property type="entry name" value="Complex1_LYR"/>
    <property type="match status" value="1"/>
</dbReference>
<evidence type="ECO:0000313" key="3">
    <source>
        <dbReference type="Proteomes" id="UP000663845"/>
    </source>
</evidence>
<organism evidence="2 3">
    <name type="scientific">Adineta steineri</name>
    <dbReference type="NCBI Taxonomy" id="433720"/>
    <lineage>
        <taxon>Eukaryota</taxon>
        <taxon>Metazoa</taxon>
        <taxon>Spiralia</taxon>
        <taxon>Gnathifera</taxon>
        <taxon>Rotifera</taxon>
        <taxon>Eurotatoria</taxon>
        <taxon>Bdelloidea</taxon>
        <taxon>Adinetida</taxon>
        <taxon>Adinetidae</taxon>
        <taxon>Adineta</taxon>
    </lineage>
</organism>
<gene>
    <name evidence="2" type="ORF">JYZ213_LOCUS25025</name>
</gene>
<evidence type="ECO:0000259" key="1">
    <source>
        <dbReference type="Pfam" id="PF05347"/>
    </source>
</evidence>
<reference evidence="2" key="1">
    <citation type="submission" date="2021-02" db="EMBL/GenBank/DDBJ databases">
        <authorList>
            <person name="Nowell W R."/>
        </authorList>
    </citation>
    <scope>NUCLEOTIDE SEQUENCE</scope>
</reference>
<dbReference type="InterPro" id="IPR045300">
    <property type="entry name" value="Complex1_LYR_MIEF1-MP"/>
</dbReference>
<name>A0A814TZT8_9BILA</name>
<dbReference type="AlphaFoldDB" id="A0A814TZT8"/>
<feature type="domain" description="Complex 1 LYR protein" evidence="1">
    <location>
        <begin position="222"/>
        <end position="277"/>
    </location>
</feature>
<protein>
    <recommendedName>
        <fullName evidence="1">Complex 1 LYR protein domain-containing protein</fullName>
    </recommendedName>
</protein>
<comment type="caution">
    <text evidence="2">The sequence shown here is derived from an EMBL/GenBank/DDBJ whole genome shotgun (WGS) entry which is preliminary data.</text>
</comment>
<dbReference type="EMBL" id="CAJNOG010000315">
    <property type="protein sequence ID" value="CAF1167636.1"/>
    <property type="molecule type" value="Genomic_DNA"/>
</dbReference>
<sequence>MGNNTSITSIQTTAQANAKHVSNISKDAVANRRINMQRMQNVVLIWLDNNINENNDDCNNTIKQLKCMVNNINTFTDGKQCFEFIQTITNNKICMIVSGSLGQHIVPRVHDISQIDSIFIFCHNKEWHQQWAKKWPKIKGVFTDITSICEALKPAVHQCEQNAISISFVASGKKLDQLDPTFMYTQILKEILLSINFEDKHMEEFITYCREIIFLMSTRQIEVLRLYRDLIRYSQTLKYTDVTFYLARIKQEFAKGKHLENEDDIIRQMAKGREFLKNKRLI</sequence>